<gene>
    <name evidence="7" type="ORF">POM88_054590</name>
</gene>
<dbReference type="PANTHER" id="PTHR14089">
    <property type="entry name" value="PRE-MRNA-SPLICING FACTOR RBM22"/>
    <property type="match status" value="1"/>
</dbReference>
<evidence type="ECO:0000256" key="4">
    <source>
        <dbReference type="ARBA" id="ARBA00022884"/>
    </source>
</evidence>
<dbReference type="SUPFAM" id="SSF54928">
    <property type="entry name" value="RNA-binding domain, RBD"/>
    <property type="match status" value="2"/>
</dbReference>
<evidence type="ECO:0000259" key="6">
    <source>
        <dbReference type="PROSITE" id="PS50102"/>
    </source>
</evidence>
<dbReference type="Pfam" id="PF00076">
    <property type="entry name" value="RRM_1"/>
    <property type="match status" value="3"/>
</dbReference>
<dbReference type="GO" id="GO:0036002">
    <property type="term" value="F:pre-mRNA binding"/>
    <property type="evidence" value="ECO:0007669"/>
    <property type="project" value="TreeGrafter"/>
</dbReference>
<dbReference type="CDD" id="cd12224">
    <property type="entry name" value="RRM_RBM22"/>
    <property type="match status" value="1"/>
</dbReference>
<evidence type="ECO:0000313" key="7">
    <source>
        <dbReference type="EMBL" id="KAK1350669.1"/>
    </source>
</evidence>
<evidence type="ECO:0000256" key="2">
    <source>
        <dbReference type="ARBA" id="ARBA00022771"/>
    </source>
</evidence>
<keyword evidence="2" id="KW-0863">Zinc-finger</keyword>
<organism evidence="7 8">
    <name type="scientific">Heracleum sosnowskyi</name>
    <dbReference type="NCBI Taxonomy" id="360622"/>
    <lineage>
        <taxon>Eukaryota</taxon>
        <taxon>Viridiplantae</taxon>
        <taxon>Streptophyta</taxon>
        <taxon>Embryophyta</taxon>
        <taxon>Tracheophyta</taxon>
        <taxon>Spermatophyta</taxon>
        <taxon>Magnoliopsida</taxon>
        <taxon>eudicotyledons</taxon>
        <taxon>Gunneridae</taxon>
        <taxon>Pentapetalae</taxon>
        <taxon>asterids</taxon>
        <taxon>campanulids</taxon>
        <taxon>Apiales</taxon>
        <taxon>Apiaceae</taxon>
        <taxon>Apioideae</taxon>
        <taxon>apioid superclade</taxon>
        <taxon>Tordylieae</taxon>
        <taxon>Tordyliinae</taxon>
        <taxon>Heracleum</taxon>
    </lineage>
</organism>
<dbReference type="GO" id="GO:0008270">
    <property type="term" value="F:zinc ion binding"/>
    <property type="evidence" value="ECO:0007669"/>
    <property type="project" value="UniProtKB-KW"/>
</dbReference>
<dbReference type="InterPro" id="IPR000504">
    <property type="entry name" value="RRM_dom"/>
</dbReference>
<proteinExistence type="predicted"/>
<dbReference type="Proteomes" id="UP001237642">
    <property type="component" value="Unassembled WGS sequence"/>
</dbReference>
<keyword evidence="1" id="KW-0479">Metal-binding</keyword>
<dbReference type="GO" id="GO:0071006">
    <property type="term" value="C:U2-type catalytic step 1 spliceosome"/>
    <property type="evidence" value="ECO:0007669"/>
    <property type="project" value="TreeGrafter"/>
</dbReference>
<dbReference type="PANTHER" id="PTHR14089:SF6">
    <property type="entry name" value="PRE-MRNA-SPLICING FACTOR RBM22"/>
    <property type="match status" value="1"/>
</dbReference>
<keyword evidence="3" id="KW-0862">Zinc</keyword>
<dbReference type="InterPro" id="IPR035979">
    <property type="entry name" value="RBD_domain_sf"/>
</dbReference>
<evidence type="ECO:0000256" key="5">
    <source>
        <dbReference type="PROSITE-ProRule" id="PRU00176"/>
    </source>
</evidence>
<reference evidence="7" key="1">
    <citation type="submission" date="2023-02" db="EMBL/GenBank/DDBJ databases">
        <title>Genome of toxic invasive species Heracleum sosnowskyi carries increased number of genes despite the absence of recent whole-genome duplications.</title>
        <authorList>
            <person name="Schelkunov M."/>
            <person name="Shtratnikova V."/>
            <person name="Makarenko M."/>
            <person name="Klepikova A."/>
            <person name="Omelchenko D."/>
            <person name="Novikova G."/>
            <person name="Obukhova E."/>
            <person name="Bogdanov V."/>
            <person name="Penin A."/>
            <person name="Logacheva M."/>
        </authorList>
    </citation>
    <scope>NUCLEOTIDE SEQUENCE</scope>
    <source>
        <strain evidence="7">Hsosn_3</strain>
        <tissue evidence="7">Leaf</tissue>
    </source>
</reference>
<dbReference type="PROSITE" id="PS50102">
    <property type="entry name" value="RRM"/>
    <property type="match status" value="3"/>
</dbReference>
<dbReference type="GO" id="GO:0017070">
    <property type="term" value="F:U6 snRNA binding"/>
    <property type="evidence" value="ECO:0007669"/>
    <property type="project" value="TreeGrafter"/>
</dbReference>
<dbReference type="SMART" id="SM00360">
    <property type="entry name" value="RRM"/>
    <property type="match status" value="3"/>
</dbReference>
<dbReference type="GO" id="GO:0071007">
    <property type="term" value="C:U2-type catalytic step 2 spliceosome"/>
    <property type="evidence" value="ECO:0007669"/>
    <property type="project" value="TreeGrafter"/>
</dbReference>
<evidence type="ECO:0000256" key="1">
    <source>
        <dbReference type="ARBA" id="ARBA00022723"/>
    </source>
</evidence>
<reference evidence="7" key="2">
    <citation type="submission" date="2023-05" db="EMBL/GenBank/DDBJ databases">
        <authorList>
            <person name="Schelkunov M.I."/>
        </authorList>
    </citation>
    <scope>NUCLEOTIDE SEQUENCE</scope>
    <source>
        <strain evidence="7">Hsosn_3</strain>
        <tissue evidence="7">Leaf</tissue>
    </source>
</reference>
<protein>
    <recommendedName>
        <fullName evidence="6">RRM domain-containing protein</fullName>
    </recommendedName>
</protein>
<dbReference type="AlphaFoldDB" id="A0AAD8GNE8"/>
<evidence type="ECO:0000313" key="8">
    <source>
        <dbReference type="Proteomes" id="UP001237642"/>
    </source>
</evidence>
<dbReference type="InterPro" id="IPR012677">
    <property type="entry name" value="Nucleotide-bd_a/b_plait_sf"/>
</dbReference>
<dbReference type="EMBL" id="JAUIZM010000061">
    <property type="protein sequence ID" value="KAK1350669.1"/>
    <property type="molecule type" value="Genomic_DNA"/>
</dbReference>
<feature type="domain" description="RRM" evidence="6">
    <location>
        <begin position="75"/>
        <end position="148"/>
    </location>
</feature>
<feature type="domain" description="RRM" evidence="6">
    <location>
        <begin position="244"/>
        <end position="317"/>
    </location>
</feature>
<feature type="domain" description="RRM" evidence="6">
    <location>
        <begin position="438"/>
        <end position="498"/>
    </location>
</feature>
<dbReference type="GO" id="GO:0000974">
    <property type="term" value="C:Prp19 complex"/>
    <property type="evidence" value="ECO:0007669"/>
    <property type="project" value="TreeGrafter"/>
</dbReference>
<accession>A0AAD8GNE8</accession>
<sequence length="498" mass="57373">MESHIEFFRLLQLFHCYMNSDIDYTTDMVLVFSNPHSRVINDQRVNNPVATELYIEQAGEMPSSEPPNDDSIRIRTLYVAGLDKRIDEEDIRDKFSVHGEIETVKMIPSRACAFVIYTTREGADKAASELSDLLVIKALKLKLLWARPQALKPEPVVFDEGREQAFGKVHSNHTIFKLQRRAPYYTRIPAHICCFYSMAEKHVTTELSHIKDRYYGVNESAAIKILNKADEMPSLEPPDDESIRTLYVAGFDNRIKEPDLREKFNVHGVIETIKMVPSRACAFVTYMTRESAEKAAEELSNKLVIKGLRLKLMWGRPEPPKLESVVSDEANSKRILKEWELLMKELLVAQMRTEVVHRKGRFILLTQVLAAIHSDPLLAALLHQRPRLQVLCRLPQWRASTKEDHNQRLGYYTSPFPRVLRVNNPMPSLTPPDDKSIRVLYVVGLDERINEQDLRDNFSAHGEIETIKIVPSRACAFVTYTRLEKVQKRQLKNNKLVI</sequence>
<dbReference type="FunFam" id="3.30.70.330:FF:000476">
    <property type="entry name" value="Zinc finger CCCH domain-containing protein 4"/>
    <property type="match status" value="2"/>
</dbReference>
<evidence type="ECO:0000256" key="3">
    <source>
        <dbReference type="ARBA" id="ARBA00022833"/>
    </source>
</evidence>
<keyword evidence="4 5" id="KW-0694">RNA-binding</keyword>
<dbReference type="InterPro" id="IPR039171">
    <property type="entry name" value="Cwc2/Slt11"/>
</dbReference>
<name>A0AAD8GNE8_9APIA</name>
<keyword evidence="8" id="KW-1185">Reference proteome</keyword>
<dbReference type="Gene3D" id="3.30.70.330">
    <property type="match status" value="3"/>
</dbReference>
<comment type="caution">
    <text evidence="7">The sequence shown here is derived from an EMBL/GenBank/DDBJ whole genome shotgun (WGS) entry which is preliminary data.</text>
</comment>